<accession>A0A3E1HFZ9</accession>
<dbReference type="EMBL" id="QAYL01000015">
    <property type="protein sequence ID" value="RFD25376.1"/>
    <property type="molecule type" value="Genomic_DNA"/>
</dbReference>
<sequence>MLHKTRPTGSVVPLESAIRVALIRKLYRCPPKRPPASWYHDPLKSGCADAQPDFNVSTPLDEAPADSCGQRGQGVRRPMMTTATPGQVTLGFSKGLRVAVEEAAHREEASLNSWPVRATAAATQGVITAAARDAC</sequence>
<reference evidence="2 3" key="1">
    <citation type="submission" date="2018-07" db="EMBL/GenBank/DDBJ databases">
        <title>Whole genome sequence of Mycobacterium uberis.</title>
        <authorList>
            <person name="Benjak A."/>
        </authorList>
    </citation>
    <scope>NUCLEOTIDE SEQUENCE [LARGE SCALE GENOMIC DNA]</scope>
    <source>
        <strain evidence="2 3">Jura</strain>
    </source>
</reference>
<dbReference type="AlphaFoldDB" id="A0A3E1HFZ9"/>
<evidence type="ECO:0000313" key="3">
    <source>
        <dbReference type="Proteomes" id="UP000258522"/>
    </source>
</evidence>
<dbReference type="Proteomes" id="UP000258522">
    <property type="component" value="Unassembled WGS sequence"/>
</dbReference>
<gene>
    <name evidence="2" type="ORF">MUBE_09700</name>
</gene>
<feature type="region of interest" description="Disordered" evidence="1">
    <location>
        <begin position="54"/>
        <end position="78"/>
    </location>
</feature>
<name>A0A3E1HFZ9_9MYCO</name>
<protein>
    <submittedName>
        <fullName evidence="2">Uncharacterized protein</fullName>
    </submittedName>
</protein>
<proteinExistence type="predicted"/>
<comment type="caution">
    <text evidence="2">The sequence shown here is derived from an EMBL/GenBank/DDBJ whole genome shotgun (WGS) entry which is preliminary data.</text>
</comment>
<keyword evidence="3" id="KW-1185">Reference proteome</keyword>
<organism evidence="2 3">
    <name type="scientific">Mycobacterium uberis</name>
    <dbReference type="NCBI Taxonomy" id="2162698"/>
    <lineage>
        <taxon>Bacteria</taxon>
        <taxon>Bacillati</taxon>
        <taxon>Actinomycetota</taxon>
        <taxon>Actinomycetes</taxon>
        <taxon>Mycobacteriales</taxon>
        <taxon>Mycobacteriaceae</taxon>
        <taxon>Mycobacterium</taxon>
    </lineage>
</organism>
<evidence type="ECO:0000256" key="1">
    <source>
        <dbReference type="SAM" id="MobiDB-lite"/>
    </source>
</evidence>
<evidence type="ECO:0000313" key="2">
    <source>
        <dbReference type="EMBL" id="RFD25376.1"/>
    </source>
</evidence>